<accession>A0A0F8YS41</accession>
<organism evidence="2">
    <name type="scientific">marine sediment metagenome</name>
    <dbReference type="NCBI Taxonomy" id="412755"/>
    <lineage>
        <taxon>unclassified sequences</taxon>
        <taxon>metagenomes</taxon>
        <taxon>ecological metagenomes</taxon>
    </lineage>
</organism>
<keyword evidence="1" id="KW-0812">Transmembrane</keyword>
<dbReference type="EMBL" id="LAZR01051864">
    <property type="protein sequence ID" value="KKK84248.1"/>
    <property type="molecule type" value="Genomic_DNA"/>
</dbReference>
<name>A0A0F8YS41_9ZZZZ</name>
<reference evidence="2" key="1">
    <citation type="journal article" date="2015" name="Nature">
        <title>Complex archaea that bridge the gap between prokaryotes and eukaryotes.</title>
        <authorList>
            <person name="Spang A."/>
            <person name="Saw J.H."/>
            <person name="Jorgensen S.L."/>
            <person name="Zaremba-Niedzwiedzka K."/>
            <person name="Martijn J."/>
            <person name="Lind A.E."/>
            <person name="van Eijk R."/>
            <person name="Schleper C."/>
            <person name="Guy L."/>
            <person name="Ettema T.J."/>
        </authorList>
    </citation>
    <scope>NUCLEOTIDE SEQUENCE</scope>
</reference>
<sequence>MVLYLFAKCYMSRLVVPGVKAHSVVVECANATFFYYTFNAIAVRAIVCLPTVIACVHCVASFRLTGFTKVRRAGSQSVTTIQQAGGENVTVHVGGRQAGRRKSKQA</sequence>
<feature type="transmembrane region" description="Helical" evidence="1">
    <location>
        <begin position="41"/>
        <end position="62"/>
    </location>
</feature>
<keyword evidence="1" id="KW-1133">Transmembrane helix</keyword>
<keyword evidence="1" id="KW-0472">Membrane</keyword>
<gene>
    <name evidence="2" type="ORF">LCGC14_2785260</name>
</gene>
<dbReference type="AlphaFoldDB" id="A0A0F8YS41"/>
<evidence type="ECO:0000256" key="1">
    <source>
        <dbReference type="SAM" id="Phobius"/>
    </source>
</evidence>
<evidence type="ECO:0000313" key="2">
    <source>
        <dbReference type="EMBL" id="KKK84248.1"/>
    </source>
</evidence>
<comment type="caution">
    <text evidence="2">The sequence shown here is derived from an EMBL/GenBank/DDBJ whole genome shotgun (WGS) entry which is preliminary data.</text>
</comment>
<protein>
    <submittedName>
        <fullName evidence="2">Uncharacterized protein</fullName>
    </submittedName>
</protein>
<proteinExistence type="predicted"/>